<accession>A0A346PSV4</accession>
<feature type="domain" description="CBS" evidence="4">
    <location>
        <begin position="226"/>
        <end position="286"/>
    </location>
</feature>
<sequence>MDVTAIVDQEFDTYDEATPVSKLRGAFEDSAQKTLVITRDGEFEGIVARRDVLSSHEKTSRKARSLVRSVPTIEADEDVREAARLMIAGDTRLLPVLEGDDLVGVVRADDLLGHVQPFLSVLDADDVASTDIVSVEPTTTLGKSLATFRTERIQHLPVVSEDDPADVVGIVSLADVLEFVTRELQRSQGGDPNEDMDASSGGHHGGFGAREGESADLLELPVRNVMVETLGTASPNDDLDAVLETMLEFGGSSSIIVDDDGALTGIVTKTDLLESLTWTEEQRLPVQVFGADLMADTNREELAERIEDVTRKFRDMRVFEAKVHFQKHKEQLRGVPLMHVRIRLFTDKGLFVAADEGYGDRHAFSLALNAIERQILEGKTNGKSKKPADQEDLEKVYGWWLSP</sequence>
<dbReference type="AlphaFoldDB" id="A0A346PSV4"/>
<dbReference type="GeneID" id="37643099"/>
<dbReference type="Gene3D" id="3.10.580.10">
    <property type="entry name" value="CBS-domain"/>
    <property type="match status" value="3"/>
</dbReference>
<dbReference type="InterPro" id="IPR000644">
    <property type="entry name" value="CBS_dom"/>
</dbReference>
<dbReference type="InterPro" id="IPR051462">
    <property type="entry name" value="CBS_domain-containing"/>
</dbReference>
<protein>
    <submittedName>
        <fullName evidence="5">C-terminal double-stranded RNA-binding domain</fullName>
    </submittedName>
    <submittedName>
        <fullName evidence="6">CBS domain protein 3</fullName>
    </submittedName>
</protein>
<evidence type="ECO:0000259" key="4">
    <source>
        <dbReference type="PROSITE" id="PS51371"/>
    </source>
</evidence>
<dbReference type="Proteomes" id="UP000258707">
    <property type="component" value="Chromosome"/>
</dbReference>
<dbReference type="OrthoDB" id="9280at2157"/>
<keyword evidence="2" id="KW-0129">CBS domain</keyword>
<dbReference type="InterPro" id="IPR036567">
    <property type="entry name" value="RHF-like"/>
</dbReference>
<keyword evidence="7" id="KW-1185">Reference proteome</keyword>
<dbReference type="PANTHER" id="PTHR48108">
    <property type="entry name" value="CBS DOMAIN-CONTAINING PROTEIN CBSX2, CHLOROPLASTIC"/>
    <property type="match status" value="1"/>
</dbReference>
<dbReference type="PANTHER" id="PTHR48108:SF26">
    <property type="entry name" value="CBS DOMAIN-CONTAINING PROTEIN DDB_G0289609"/>
    <property type="match status" value="1"/>
</dbReference>
<feature type="domain" description="CBS" evidence="4">
    <location>
        <begin position="66"/>
        <end position="127"/>
    </location>
</feature>
<dbReference type="RefSeq" id="WP_117363610.1">
    <property type="nucleotide sequence ID" value="NZ_CP024047.1"/>
</dbReference>
<dbReference type="KEGG" id="nag:AArcMg_2609"/>
<evidence type="ECO:0000313" key="5">
    <source>
        <dbReference type="EMBL" id="AXR77430.1"/>
    </source>
</evidence>
<reference evidence="8" key="1">
    <citation type="submission" date="2017-10" db="EMBL/GenBank/DDBJ databases">
        <title>Phenotypic and genomic properties of facultatively anaerobic sulfur-reducing natronoarchaea from hypersaline soda lakes.</title>
        <authorList>
            <person name="Sorokin D.Y."/>
            <person name="Kublanov I.V."/>
            <person name="Roman P."/>
            <person name="Sinninghe Damste J.S."/>
            <person name="Golyshin P.N."/>
            <person name="Rojo D."/>
            <person name="Ciordia S."/>
            <person name="Mena Md.C."/>
            <person name="Ferrer M."/>
            <person name="Messina E."/>
            <person name="Smedile F."/>
            <person name="La Spada G."/>
            <person name="La Cono V."/>
            <person name="Yakimov M.M."/>
        </authorList>
    </citation>
    <scope>NUCLEOTIDE SEQUENCE [LARGE SCALE GENOMIC DNA]</scope>
    <source>
        <strain evidence="8">AArc1</strain>
    </source>
</reference>
<evidence type="ECO:0000256" key="3">
    <source>
        <dbReference type="SAM" id="MobiDB-lite"/>
    </source>
</evidence>
<dbReference type="Proteomes" id="UP000258613">
    <property type="component" value="Chromosome"/>
</dbReference>
<gene>
    <name evidence="5" type="ORF">AArc1_1089</name>
    <name evidence="6" type="ORF">AArcMg_2609</name>
</gene>
<accession>A0A346PD35</accession>
<dbReference type="SMART" id="SM00116">
    <property type="entry name" value="CBS"/>
    <property type="match status" value="3"/>
</dbReference>
<organism evidence="6 7">
    <name type="scientific">Natrarchaeobaculum sulfurireducens</name>
    <dbReference type="NCBI Taxonomy" id="2044521"/>
    <lineage>
        <taxon>Archaea</taxon>
        <taxon>Methanobacteriati</taxon>
        <taxon>Methanobacteriota</taxon>
        <taxon>Stenosarchaea group</taxon>
        <taxon>Halobacteria</taxon>
        <taxon>Halobacteriales</taxon>
        <taxon>Natrialbaceae</taxon>
        <taxon>Natrarchaeobaculum</taxon>
    </lineage>
</organism>
<dbReference type="PROSITE" id="PS51371">
    <property type="entry name" value="CBS"/>
    <property type="match status" value="3"/>
</dbReference>
<dbReference type="Pfam" id="PF00571">
    <property type="entry name" value="CBS"/>
    <property type="match status" value="3"/>
</dbReference>
<dbReference type="KEGG" id="nan:AArc1_1089"/>
<keyword evidence="1" id="KW-0677">Repeat</keyword>
<evidence type="ECO:0000256" key="2">
    <source>
        <dbReference type="PROSITE-ProRule" id="PRU00703"/>
    </source>
</evidence>
<evidence type="ECO:0000313" key="8">
    <source>
        <dbReference type="Proteomes" id="UP000258707"/>
    </source>
</evidence>
<evidence type="ECO:0000313" key="7">
    <source>
        <dbReference type="Proteomes" id="UP000258613"/>
    </source>
</evidence>
<proteinExistence type="predicted"/>
<feature type="region of interest" description="Disordered" evidence="3">
    <location>
        <begin position="184"/>
        <end position="210"/>
    </location>
</feature>
<dbReference type="InterPro" id="IPR046342">
    <property type="entry name" value="CBS_dom_sf"/>
</dbReference>
<name>A0A346PSV4_9EURY</name>
<dbReference type="SUPFAM" id="SSF69754">
    <property type="entry name" value="Ribosome binding protein Y (YfiA homologue)"/>
    <property type="match status" value="1"/>
</dbReference>
<reference evidence="6" key="3">
    <citation type="journal article" date="2019" name="Int. J. Syst. Evol. Microbiol.">
        <title>Natronolimnobius sulfurireducens sp. nov. and Halalkaliarchaeum desulfuricum gen. nov., sp. nov., the first sulfur-respiring alkaliphilic haloarchaea from hypersaline alkaline lakes.</title>
        <authorList>
            <person name="Sorokin D.Y."/>
            <person name="Yakimov M."/>
            <person name="Messina E."/>
            <person name="Merkel A.Y."/>
            <person name="Bale N.J."/>
            <person name="Sinninghe Damste J.S."/>
        </authorList>
    </citation>
    <scope>NUCLEOTIDE SEQUENCE</scope>
    <source>
        <strain evidence="6">AArc-Mg</strain>
        <strain evidence="5">AArc1</strain>
    </source>
</reference>
<reference evidence="7" key="2">
    <citation type="submission" date="2018-02" db="EMBL/GenBank/DDBJ databases">
        <title>Phenotypic and genomic properties of facultatively anaerobic sulfur-reducing natronoarchaea from hypersaline soda lakes.</title>
        <authorList>
            <person name="Sorokin D.Y."/>
            <person name="Kublanov I.V."/>
            <person name="Roman P."/>
            <person name="Sinninghe Damste J.S."/>
            <person name="Golyshin P.N."/>
            <person name="Rojo D."/>
            <person name="Ciordia S."/>
            <person name="Mena M.D.C."/>
            <person name="Ferrer M."/>
            <person name="Messina E."/>
            <person name="Smedile F."/>
            <person name="La Spada G."/>
            <person name="La Cono V."/>
            <person name="Yakimov M.M."/>
        </authorList>
    </citation>
    <scope>NUCLEOTIDE SEQUENCE [LARGE SCALE GENOMIC DNA]</scope>
    <source>
        <strain evidence="7">AArc-Mg</strain>
    </source>
</reference>
<dbReference type="EMBL" id="CP024047">
    <property type="protein sequence ID" value="AXR77430.1"/>
    <property type="molecule type" value="Genomic_DNA"/>
</dbReference>
<feature type="domain" description="CBS" evidence="4">
    <location>
        <begin position="128"/>
        <end position="186"/>
    </location>
</feature>
<evidence type="ECO:0000313" key="6">
    <source>
        <dbReference type="EMBL" id="AXR82599.1"/>
    </source>
</evidence>
<evidence type="ECO:0000256" key="1">
    <source>
        <dbReference type="ARBA" id="ARBA00022737"/>
    </source>
</evidence>
<dbReference type="SUPFAM" id="SSF54631">
    <property type="entry name" value="CBS-domain pair"/>
    <property type="match status" value="2"/>
</dbReference>
<dbReference type="EMBL" id="CP027033">
    <property type="protein sequence ID" value="AXR82599.1"/>
    <property type="molecule type" value="Genomic_DNA"/>
</dbReference>